<accession>A0A3S2W532</accession>
<dbReference type="InterPro" id="IPR023631">
    <property type="entry name" value="Amidase_dom"/>
</dbReference>
<reference evidence="2 3" key="1">
    <citation type="submission" date="2019-01" db="EMBL/GenBank/DDBJ databases">
        <title>Bacillus sp. M5HDSG1-1, whole genome shotgun sequence.</title>
        <authorList>
            <person name="Tuo L."/>
        </authorList>
    </citation>
    <scope>NUCLEOTIDE SEQUENCE [LARGE SCALE GENOMIC DNA]</scope>
    <source>
        <strain evidence="2 3">M5HDSG1-1</strain>
    </source>
</reference>
<dbReference type="Proteomes" id="UP000288024">
    <property type="component" value="Unassembled WGS sequence"/>
</dbReference>
<dbReference type="EMBL" id="RZTZ01000002">
    <property type="protein sequence ID" value="RVT64901.1"/>
    <property type="molecule type" value="Genomic_DNA"/>
</dbReference>
<gene>
    <name evidence="2" type="ORF">EM808_05115</name>
</gene>
<dbReference type="SUPFAM" id="SSF75304">
    <property type="entry name" value="Amidase signature (AS) enzymes"/>
    <property type="match status" value="1"/>
</dbReference>
<protein>
    <submittedName>
        <fullName evidence="2">Amidase</fullName>
        <ecNumber evidence="2">3.5.1.4</ecNumber>
    </submittedName>
</protein>
<dbReference type="Pfam" id="PF01425">
    <property type="entry name" value="Amidase"/>
    <property type="match status" value="2"/>
</dbReference>
<dbReference type="RefSeq" id="WP_127736887.1">
    <property type="nucleotide sequence ID" value="NZ_JARMUX010000004.1"/>
</dbReference>
<dbReference type="PANTHER" id="PTHR46310:SF7">
    <property type="entry name" value="AMIDASE 1"/>
    <property type="match status" value="1"/>
</dbReference>
<dbReference type="Gene3D" id="3.90.1300.10">
    <property type="entry name" value="Amidase signature (AS) domain"/>
    <property type="match status" value="1"/>
</dbReference>
<organism evidence="2 3">
    <name type="scientific">Niallia taxi</name>
    <dbReference type="NCBI Taxonomy" id="2499688"/>
    <lineage>
        <taxon>Bacteria</taxon>
        <taxon>Bacillati</taxon>
        <taxon>Bacillota</taxon>
        <taxon>Bacilli</taxon>
        <taxon>Bacillales</taxon>
        <taxon>Bacillaceae</taxon>
        <taxon>Niallia</taxon>
    </lineage>
</organism>
<name>A0A3S2W532_9BACI</name>
<keyword evidence="3" id="KW-1185">Reference proteome</keyword>
<keyword evidence="2" id="KW-0378">Hydrolase</keyword>
<evidence type="ECO:0000259" key="1">
    <source>
        <dbReference type="Pfam" id="PF01425"/>
    </source>
</evidence>
<sequence>MEKDFGAYADKQVVLEPVNTGELSGLSFAVKDVFAIQGHRSTAGNPDWLKTHHAAKETAPALTSLLHAGARLEGTTITDELMYSLNGENFHYGTPVNPKDPKRIPGGSSCGSAVAVAAGLADFAIGTDTGGSVRIPSSYCGIYGIRPTHDIVQIDDVIPLSKSFDTVGWMARDASTLWKVGRVLIEAEETGSFTRMITAEDAWKLIDIEAKEALLTELHKWDTDSMEQSTTILAEEGLAEWAETFRMLQGREIWQEHGEWIQTYNPTFGPGIAERFKWASTLTDSDISPYLQKRSMITEKVEKLLKDDGVLILPTAPGTAPLLNLPVEELEVRRSRTFQLCCIAGLTGLPQVNIPLAEVNGVPVGLSIIAGKRQDRKLLKWIAQLEANRV</sequence>
<dbReference type="NCBIfam" id="NF006169">
    <property type="entry name" value="PRK08310.1"/>
    <property type="match status" value="1"/>
</dbReference>
<comment type="caution">
    <text evidence="2">The sequence shown here is derived from an EMBL/GenBank/DDBJ whole genome shotgun (WGS) entry which is preliminary data.</text>
</comment>
<dbReference type="InterPro" id="IPR036928">
    <property type="entry name" value="AS_sf"/>
</dbReference>
<dbReference type="PANTHER" id="PTHR46310">
    <property type="entry name" value="AMIDASE 1"/>
    <property type="match status" value="1"/>
</dbReference>
<evidence type="ECO:0000313" key="3">
    <source>
        <dbReference type="Proteomes" id="UP000288024"/>
    </source>
</evidence>
<proteinExistence type="predicted"/>
<evidence type="ECO:0000313" key="2">
    <source>
        <dbReference type="EMBL" id="RVT64901.1"/>
    </source>
</evidence>
<dbReference type="EC" id="3.5.1.4" evidence="2"/>
<feature type="domain" description="Amidase" evidence="1">
    <location>
        <begin position="290"/>
        <end position="379"/>
    </location>
</feature>
<dbReference type="AlphaFoldDB" id="A0A3S2W532"/>
<dbReference type="GO" id="GO:0004040">
    <property type="term" value="F:amidase activity"/>
    <property type="evidence" value="ECO:0007669"/>
    <property type="project" value="UniProtKB-EC"/>
</dbReference>
<feature type="domain" description="Amidase" evidence="1">
    <location>
        <begin position="19"/>
        <end position="188"/>
    </location>
</feature>